<comment type="caution">
    <text evidence="1">The sequence shown here is derived from an EMBL/GenBank/DDBJ whole genome shotgun (WGS) entry which is preliminary data.</text>
</comment>
<protein>
    <submittedName>
        <fullName evidence="1">Uncharacterized protein</fullName>
    </submittedName>
</protein>
<organism evidence="1 2">
    <name type="scientific">Nocardioides zeae</name>
    <dbReference type="NCBI Taxonomy" id="1457234"/>
    <lineage>
        <taxon>Bacteria</taxon>
        <taxon>Bacillati</taxon>
        <taxon>Actinomycetota</taxon>
        <taxon>Actinomycetes</taxon>
        <taxon>Propionibacteriales</taxon>
        <taxon>Nocardioidaceae</taxon>
        <taxon>Nocardioides</taxon>
    </lineage>
</organism>
<name>A0AAJ1TUW9_9ACTN</name>
<dbReference type="EMBL" id="JAUTAN010000001">
    <property type="protein sequence ID" value="MDQ1102730.1"/>
    <property type="molecule type" value="Genomic_DNA"/>
</dbReference>
<sequence length="269" mass="29944">MDSVGGPPLRLALTDALGRGDRDGVVRLMQAATPSERRSVAPFVRRHDARVSSLPGGSLAPDGEWRGRLTPAHWSASSAAQLACLSPERAARYWPLDLRDRIDLPPALHPEDLHVFVHEWSARLVRSPKDWDGLNGIEAMFDWVRDGLVPPPLDHGAVLLLGAWLPSARGGGWLLSYLEARPTLIGTTLAAVFDVDGVPGASLAQCDQTMAWQSRRMDRHVIPELVRRGHWSRDFVLDGIERALQRGQTGYHTRWFVGLRDVVMRMRVR</sequence>
<evidence type="ECO:0000313" key="2">
    <source>
        <dbReference type="Proteomes" id="UP001239215"/>
    </source>
</evidence>
<accession>A0AAJ1TUW9</accession>
<dbReference type="AlphaFoldDB" id="A0AAJ1TUW9"/>
<proteinExistence type="predicted"/>
<gene>
    <name evidence="1" type="ORF">QE405_000014</name>
</gene>
<evidence type="ECO:0000313" key="1">
    <source>
        <dbReference type="EMBL" id="MDQ1102730.1"/>
    </source>
</evidence>
<dbReference type="RefSeq" id="WP_307198194.1">
    <property type="nucleotide sequence ID" value="NZ_JAUTAN010000001.1"/>
</dbReference>
<reference evidence="1" key="1">
    <citation type="submission" date="2023-07" db="EMBL/GenBank/DDBJ databases">
        <title>Functional and genomic diversity of the sorghum phyllosphere microbiome.</title>
        <authorList>
            <person name="Shade A."/>
        </authorList>
    </citation>
    <scope>NUCLEOTIDE SEQUENCE</scope>
    <source>
        <strain evidence="1">SORGH_AS_1067</strain>
    </source>
</reference>
<dbReference type="Proteomes" id="UP001239215">
    <property type="component" value="Unassembled WGS sequence"/>
</dbReference>